<dbReference type="EMBL" id="JACJIQ010000006">
    <property type="protein sequence ID" value="MBA9077276.1"/>
    <property type="molecule type" value="Genomic_DNA"/>
</dbReference>
<dbReference type="InterPro" id="IPR051534">
    <property type="entry name" value="CBASS_pafABC_assoc_protein"/>
</dbReference>
<dbReference type="PANTHER" id="PTHR34580:SF9">
    <property type="entry name" value="SLL5097 PROTEIN"/>
    <property type="match status" value="1"/>
</dbReference>
<organism evidence="3 4">
    <name type="scientific">Rufibacter quisquiliarum</name>
    <dbReference type="NCBI Taxonomy" id="1549639"/>
    <lineage>
        <taxon>Bacteria</taxon>
        <taxon>Pseudomonadati</taxon>
        <taxon>Bacteroidota</taxon>
        <taxon>Cytophagia</taxon>
        <taxon>Cytophagales</taxon>
        <taxon>Hymenobacteraceae</taxon>
        <taxon>Rufibacter</taxon>
    </lineage>
</organism>
<name>A0A839GQX4_9BACT</name>
<proteinExistence type="predicted"/>
<comment type="caution">
    <text evidence="3">The sequence shown here is derived from an EMBL/GenBank/DDBJ whole genome shotgun (WGS) entry which is preliminary data.</text>
</comment>
<evidence type="ECO:0000313" key="4">
    <source>
        <dbReference type="Proteomes" id="UP000563094"/>
    </source>
</evidence>
<dbReference type="GO" id="GO:0003677">
    <property type="term" value="F:DNA binding"/>
    <property type="evidence" value="ECO:0007669"/>
    <property type="project" value="UniProtKB-KW"/>
</dbReference>
<dbReference type="InterPro" id="IPR008775">
    <property type="entry name" value="Phytyl_CoA_dOase-like"/>
</dbReference>
<evidence type="ECO:0000259" key="2">
    <source>
        <dbReference type="Pfam" id="PF25583"/>
    </source>
</evidence>
<dbReference type="PROSITE" id="PS52050">
    <property type="entry name" value="WYL"/>
    <property type="match status" value="1"/>
</dbReference>
<evidence type="ECO:0000313" key="3">
    <source>
        <dbReference type="EMBL" id="MBA9077276.1"/>
    </source>
</evidence>
<dbReference type="PANTHER" id="PTHR34580">
    <property type="match status" value="1"/>
</dbReference>
<dbReference type="Gene3D" id="2.60.120.620">
    <property type="entry name" value="q2cbj1_9rhob like domain"/>
    <property type="match status" value="1"/>
</dbReference>
<evidence type="ECO:0000259" key="1">
    <source>
        <dbReference type="Pfam" id="PF13280"/>
    </source>
</evidence>
<accession>A0A839GQX4</accession>
<dbReference type="InterPro" id="IPR057727">
    <property type="entry name" value="WCX_dom"/>
</dbReference>
<protein>
    <submittedName>
        <fullName evidence="3">Putative DNA-binding transcriptional regulator YafY</fullName>
    </submittedName>
</protein>
<dbReference type="RefSeq" id="WP_182512860.1">
    <property type="nucleotide sequence ID" value="NZ_JACJIQ010000006.1"/>
</dbReference>
<dbReference type="AlphaFoldDB" id="A0A839GQX4"/>
<feature type="domain" description="WCX" evidence="2">
    <location>
        <begin position="254"/>
        <end position="330"/>
    </location>
</feature>
<reference evidence="3 4" key="1">
    <citation type="submission" date="2020-08" db="EMBL/GenBank/DDBJ databases">
        <title>Genomic Encyclopedia of Type Strains, Phase IV (KMG-IV): sequencing the most valuable type-strain genomes for metagenomic binning, comparative biology and taxonomic classification.</title>
        <authorList>
            <person name="Goeker M."/>
        </authorList>
    </citation>
    <scope>NUCLEOTIDE SEQUENCE [LARGE SCALE GENOMIC DNA]</scope>
    <source>
        <strain evidence="3 4">DSM 29854</strain>
    </source>
</reference>
<sequence>MPVNRNALIRFRTIDNCLRNRYRRWTLEDLMEACSEALYEYEGIDKGVSRRTVQMDLQLMRSDKLGYNAPIVVVDKKYYAYEDPDYSITNIPLTDQDLGKLTEVVEILRQFKGFSHFHELNGMVQKLEDRIISAKTKQAPIIDLEKNEHLKGLEHLDFLYQSILNKKAIALSYQSFRAREASVFYFHPYFLKEYRNRWFLIGVRKENQPVLTLALDRILTVEEAAVPYVENTTLNIGTYFKDVIGVTVSPTGEPQTVELYFNAETAPYVLTKPLHHSQRVLERTGNGLIIQLQVQPNFELEREILGFGDCVKVLKPERLRRRIQEKMSNAAELYEKELRLIELESSKKKLLRSGTAILDGLYTQKEVGHLLSVINRATQDTARFRRTGDLFAIRGLLQEIPKLKAVLFNHNLCSLVKEAFGENYFLTKAIYFDKPPQSNWYVTWHQDVPINVREKVETNGFKGWTNKAGLISVVPPIEYLQKAFTVRLHLDDTDEKNGALRVIPKTHFSILSSQDMALLRETSESKCCRVLRGGVHLMKPLTLHASSKTEDDRHRRVIHLEFNCLELPNGLEWLERESF</sequence>
<keyword evidence="4" id="KW-1185">Reference proteome</keyword>
<dbReference type="InterPro" id="IPR026881">
    <property type="entry name" value="WYL_dom"/>
</dbReference>
<dbReference type="Proteomes" id="UP000563094">
    <property type="component" value="Unassembled WGS sequence"/>
</dbReference>
<feature type="domain" description="WYL" evidence="1">
    <location>
        <begin position="154"/>
        <end position="222"/>
    </location>
</feature>
<dbReference type="Pfam" id="PF25583">
    <property type="entry name" value="WCX"/>
    <property type="match status" value="1"/>
</dbReference>
<dbReference type="GO" id="GO:0016706">
    <property type="term" value="F:2-oxoglutarate-dependent dioxygenase activity"/>
    <property type="evidence" value="ECO:0007669"/>
    <property type="project" value="UniProtKB-ARBA"/>
</dbReference>
<keyword evidence="3" id="KW-0238">DNA-binding</keyword>
<dbReference type="Pfam" id="PF05721">
    <property type="entry name" value="PhyH"/>
    <property type="match status" value="1"/>
</dbReference>
<dbReference type="SUPFAM" id="SSF51197">
    <property type="entry name" value="Clavaminate synthase-like"/>
    <property type="match status" value="1"/>
</dbReference>
<gene>
    <name evidence="3" type="ORF">FHS90_001987</name>
</gene>
<dbReference type="Pfam" id="PF13280">
    <property type="entry name" value="WYL"/>
    <property type="match status" value="1"/>
</dbReference>